<name>A0A1X7BTF6_9RHOB</name>
<dbReference type="InterPro" id="IPR036259">
    <property type="entry name" value="MFS_trans_sf"/>
</dbReference>
<dbReference type="GO" id="GO:0016020">
    <property type="term" value="C:membrane"/>
    <property type="evidence" value="ECO:0007669"/>
    <property type="project" value="UniProtKB-SubCell"/>
</dbReference>
<evidence type="ECO:0000256" key="3">
    <source>
        <dbReference type="ARBA" id="ARBA00022989"/>
    </source>
</evidence>
<evidence type="ECO:0000256" key="1">
    <source>
        <dbReference type="ARBA" id="ARBA00004141"/>
    </source>
</evidence>
<gene>
    <name evidence="7" type="ORF">ROA7745_02708</name>
</gene>
<dbReference type="EMBL" id="FWXB01000010">
    <property type="protein sequence ID" value="SMC12875.1"/>
    <property type="molecule type" value="Genomic_DNA"/>
</dbReference>
<keyword evidence="4 5" id="KW-0472">Membrane</keyword>
<proteinExistence type="predicted"/>
<feature type="transmembrane region" description="Helical" evidence="5">
    <location>
        <begin position="380"/>
        <end position="398"/>
    </location>
</feature>
<feature type="transmembrane region" description="Helical" evidence="5">
    <location>
        <begin position="306"/>
        <end position="328"/>
    </location>
</feature>
<dbReference type="Proteomes" id="UP000193224">
    <property type="component" value="Unassembled WGS sequence"/>
</dbReference>
<feature type="domain" description="Major facilitator superfamily (MFS) profile" evidence="6">
    <location>
        <begin position="1"/>
        <end position="404"/>
    </location>
</feature>
<evidence type="ECO:0000256" key="2">
    <source>
        <dbReference type="ARBA" id="ARBA00022692"/>
    </source>
</evidence>
<keyword evidence="8" id="KW-1185">Reference proteome</keyword>
<feature type="transmembrane region" description="Helical" evidence="5">
    <location>
        <begin position="212"/>
        <end position="233"/>
    </location>
</feature>
<accession>A0A1X7BTF6</accession>
<dbReference type="GO" id="GO:0022857">
    <property type="term" value="F:transmembrane transporter activity"/>
    <property type="evidence" value="ECO:0007669"/>
    <property type="project" value="InterPro"/>
</dbReference>
<dbReference type="RefSeq" id="WP_085800827.1">
    <property type="nucleotide sequence ID" value="NZ_FWXB01000010.1"/>
</dbReference>
<dbReference type="PROSITE" id="PS50850">
    <property type="entry name" value="MFS"/>
    <property type="match status" value="1"/>
</dbReference>
<keyword evidence="2 5" id="KW-0812">Transmembrane</keyword>
<dbReference type="Gene3D" id="1.20.1250.20">
    <property type="entry name" value="MFS general substrate transporter like domains"/>
    <property type="match status" value="1"/>
</dbReference>
<evidence type="ECO:0000256" key="5">
    <source>
        <dbReference type="SAM" id="Phobius"/>
    </source>
</evidence>
<dbReference type="SUPFAM" id="SSF103473">
    <property type="entry name" value="MFS general substrate transporter"/>
    <property type="match status" value="1"/>
</dbReference>
<dbReference type="Pfam" id="PF07690">
    <property type="entry name" value="MFS_1"/>
    <property type="match status" value="1"/>
</dbReference>
<evidence type="ECO:0000256" key="4">
    <source>
        <dbReference type="ARBA" id="ARBA00023136"/>
    </source>
</evidence>
<dbReference type="PANTHER" id="PTHR23530">
    <property type="entry name" value="TRANSPORT PROTEIN-RELATED"/>
    <property type="match status" value="1"/>
</dbReference>
<dbReference type="InterPro" id="IPR011701">
    <property type="entry name" value="MFS"/>
</dbReference>
<dbReference type="InterPro" id="IPR005829">
    <property type="entry name" value="Sugar_transporter_CS"/>
</dbReference>
<dbReference type="AlphaFoldDB" id="A0A1X7BTF6"/>
<dbReference type="InterPro" id="IPR020846">
    <property type="entry name" value="MFS_dom"/>
</dbReference>
<dbReference type="OrthoDB" id="9816124at2"/>
<keyword evidence="3 5" id="KW-1133">Transmembrane helix</keyword>
<dbReference type="InterPro" id="IPR053160">
    <property type="entry name" value="MFS_DHA3_Transporter"/>
</dbReference>
<evidence type="ECO:0000313" key="8">
    <source>
        <dbReference type="Proteomes" id="UP000193224"/>
    </source>
</evidence>
<comment type="subcellular location">
    <subcellularLocation>
        <location evidence="1">Membrane</location>
        <topology evidence="1">Multi-pass membrane protein</topology>
    </subcellularLocation>
</comment>
<organism evidence="7 8">
    <name type="scientific">Roseovarius aestuarii</name>
    <dbReference type="NCBI Taxonomy" id="475083"/>
    <lineage>
        <taxon>Bacteria</taxon>
        <taxon>Pseudomonadati</taxon>
        <taxon>Pseudomonadota</taxon>
        <taxon>Alphaproteobacteria</taxon>
        <taxon>Rhodobacterales</taxon>
        <taxon>Roseobacteraceae</taxon>
        <taxon>Roseovarius</taxon>
    </lineage>
</organism>
<feature type="transmembrane region" description="Helical" evidence="5">
    <location>
        <begin position="253"/>
        <end position="274"/>
    </location>
</feature>
<dbReference type="PROSITE" id="PS00216">
    <property type="entry name" value="SUGAR_TRANSPORT_1"/>
    <property type="match status" value="1"/>
</dbReference>
<reference evidence="7 8" key="1">
    <citation type="submission" date="2017-03" db="EMBL/GenBank/DDBJ databases">
        <authorList>
            <person name="Afonso C.L."/>
            <person name="Miller P.J."/>
            <person name="Scott M.A."/>
            <person name="Spackman E."/>
            <person name="Goraichik I."/>
            <person name="Dimitrov K.M."/>
            <person name="Suarez D.L."/>
            <person name="Swayne D.E."/>
        </authorList>
    </citation>
    <scope>NUCLEOTIDE SEQUENCE [LARGE SCALE GENOMIC DNA]</scope>
    <source>
        <strain evidence="7 8">CECT 7745</strain>
    </source>
</reference>
<evidence type="ECO:0000259" key="6">
    <source>
        <dbReference type="PROSITE" id="PS50850"/>
    </source>
</evidence>
<feature type="transmembrane region" description="Helical" evidence="5">
    <location>
        <begin position="165"/>
        <end position="183"/>
    </location>
</feature>
<sequence length="411" mass="44294">MSSDDPAKNIALYPWYQFCRNLVFWQAIWFLFFQNRLSAAEAILLYAIYDIGTTALEVPSGYLSDRIGRRFTLIASAIAGVLGVLLLSFGGGFAAFALAQVFLGASTAFNSGTDSAVLFESLNAQDRQDEVEAQELKAWRFGFAALALSAVLGGAMSYYSEVLPFLTSALASGAVLVICLKFSEPPHRAGTIPQGSELLRLASLRPALTQPVLAWLFLLSVLMYGFSHLPFVFGQPFILEALADVGLAAEAPVVSGATSAVMMLLSVATSLIALRLRHAIGLPAILMLAFAMQIVLVAVLALTNSLFAIVLLFFRMVPNSLSQPFILARTQPLLADDSRATYLSLRSFCARLLFAGSLYLASLSTTTSGQMVYAELQQVLGWYVTIGVVALAALVVWARRIRIEPPPTVSA</sequence>
<evidence type="ECO:0000313" key="7">
    <source>
        <dbReference type="EMBL" id="SMC12875.1"/>
    </source>
</evidence>
<protein>
    <submittedName>
        <fullName evidence="7">Major Facilitator Superfamily protein</fullName>
    </submittedName>
</protein>
<dbReference type="PANTHER" id="PTHR23530:SF1">
    <property type="entry name" value="PERMEASE, MAJOR FACILITATOR SUPERFAMILY-RELATED"/>
    <property type="match status" value="1"/>
</dbReference>
<feature type="transmembrane region" description="Helical" evidence="5">
    <location>
        <begin position="70"/>
        <end position="89"/>
    </location>
</feature>